<evidence type="ECO:0000313" key="9">
    <source>
        <dbReference type="EMBL" id="SUA04671.1"/>
    </source>
</evidence>
<feature type="transmembrane region" description="Helical" evidence="8">
    <location>
        <begin position="48"/>
        <end position="73"/>
    </location>
</feature>
<feature type="transmembrane region" description="Helical" evidence="8">
    <location>
        <begin position="259"/>
        <end position="284"/>
    </location>
</feature>
<keyword evidence="4" id="KW-1003">Cell membrane</keyword>
<feature type="transmembrane region" description="Helical" evidence="8">
    <location>
        <begin position="129"/>
        <end position="147"/>
    </location>
</feature>
<evidence type="ECO:0000256" key="8">
    <source>
        <dbReference type="SAM" id="Phobius"/>
    </source>
</evidence>
<accession>A0A378V4I2</accession>
<dbReference type="Gene3D" id="1.20.1740.10">
    <property type="entry name" value="Amino acid/polyamine transporter I"/>
    <property type="match status" value="1"/>
</dbReference>
<sequence length="427" mass="43635">MKPASQPSTTPVGLTATQGAALYIAAVLGPGLVVIPAASVAAAGPAALIVLALLTTVSLAIAVTFARLGAAIPETGGITALTWRAFGFRAERISAWVFFFGVPIGVPALVLFGASYLQTAIGGSRSATFTIAMTLLGLCALINWFGVKASSQVQIVLCGVLVVAVIAVALIALPGSHPSSLAHPITHGFTGIAAATVLLVWSLTGWEASTYLAGDFVRPRRDIMRATAIAVIVVSGTYLLLTLVFALNTGVAATDAPLLYLLAGHINSGWATSLVAALAVVVTIGGTNVYLASLARFGAAAASEHQLPAWLASSVSCGNRDHRALVTVTAISTFGLLGWWLLSWDATTLAAACAACQVAVYLFGLASARRLLMSGRVIATAALAALAGVFVLCGSYILAPIAIAVVASLTDQRARLHHASARRQTTT</sequence>
<evidence type="ECO:0000256" key="3">
    <source>
        <dbReference type="ARBA" id="ARBA00009523"/>
    </source>
</evidence>
<dbReference type="InterPro" id="IPR050367">
    <property type="entry name" value="APC_superfamily"/>
</dbReference>
<dbReference type="Proteomes" id="UP000255389">
    <property type="component" value="Unassembled WGS sequence"/>
</dbReference>
<feature type="transmembrane region" description="Helical" evidence="8">
    <location>
        <begin position="93"/>
        <end position="117"/>
    </location>
</feature>
<keyword evidence="6 8" id="KW-1133">Transmembrane helix</keyword>
<feature type="transmembrane region" description="Helical" evidence="8">
    <location>
        <begin position="185"/>
        <end position="203"/>
    </location>
</feature>
<comment type="subcellular location">
    <subcellularLocation>
        <location evidence="2">Cell membrane</location>
        <topology evidence="2">Multi-pass membrane protein</topology>
    </subcellularLocation>
</comment>
<protein>
    <submittedName>
        <fullName evidence="9">GABA permease</fullName>
    </submittedName>
</protein>
<comment type="function">
    <text evidence="1">Probable amino-acid or metabolite transport protein.</text>
</comment>
<organism evidence="9 10">
    <name type="scientific">Mycolicibacterium fortuitum</name>
    <name type="common">Mycobacterium fortuitum</name>
    <dbReference type="NCBI Taxonomy" id="1766"/>
    <lineage>
        <taxon>Bacteria</taxon>
        <taxon>Bacillati</taxon>
        <taxon>Actinomycetota</taxon>
        <taxon>Actinomycetes</taxon>
        <taxon>Mycobacteriales</taxon>
        <taxon>Mycobacteriaceae</taxon>
        <taxon>Mycolicibacterium</taxon>
    </lineage>
</organism>
<evidence type="ECO:0000256" key="4">
    <source>
        <dbReference type="ARBA" id="ARBA00022475"/>
    </source>
</evidence>
<dbReference type="GO" id="GO:0022857">
    <property type="term" value="F:transmembrane transporter activity"/>
    <property type="evidence" value="ECO:0007669"/>
    <property type="project" value="InterPro"/>
</dbReference>
<dbReference type="GO" id="GO:0005886">
    <property type="term" value="C:plasma membrane"/>
    <property type="evidence" value="ECO:0007669"/>
    <property type="project" value="UniProtKB-SubCell"/>
</dbReference>
<dbReference type="EMBL" id="UGQY01000004">
    <property type="protein sequence ID" value="SUA04671.1"/>
    <property type="molecule type" value="Genomic_DNA"/>
</dbReference>
<evidence type="ECO:0000256" key="7">
    <source>
        <dbReference type="ARBA" id="ARBA00023136"/>
    </source>
</evidence>
<dbReference type="InterPro" id="IPR002293">
    <property type="entry name" value="AA/rel_permease1"/>
</dbReference>
<evidence type="ECO:0000256" key="2">
    <source>
        <dbReference type="ARBA" id="ARBA00004651"/>
    </source>
</evidence>
<dbReference type="PANTHER" id="PTHR42770:SF13">
    <property type="entry name" value="L-METHIONINE_BRANCHED-CHAIN AMINO ACID EXPORTER YJEH"/>
    <property type="match status" value="1"/>
</dbReference>
<keyword evidence="7 8" id="KW-0472">Membrane</keyword>
<dbReference type="AlphaFoldDB" id="A0A378V4I2"/>
<feature type="transmembrane region" description="Helical" evidence="8">
    <location>
        <begin position="348"/>
        <end position="366"/>
    </location>
</feature>
<feature type="transmembrane region" description="Helical" evidence="8">
    <location>
        <begin position="153"/>
        <end position="173"/>
    </location>
</feature>
<feature type="transmembrane region" description="Helical" evidence="8">
    <location>
        <begin position="223"/>
        <end position="247"/>
    </location>
</feature>
<name>A0A378V4I2_MYCFO</name>
<evidence type="ECO:0000313" key="10">
    <source>
        <dbReference type="Proteomes" id="UP000255389"/>
    </source>
</evidence>
<dbReference type="RefSeq" id="WP_065148618.1">
    <property type="nucleotide sequence ID" value="NZ_JAAZWM010000004.1"/>
</dbReference>
<evidence type="ECO:0000256" key="6">
    <source>
        <dbReference type="ARBA" id="ARBA00022989"/>
    </source>
</evidence>
<keyword evidence="5 8" id="KW-0812">Transmembrane</keyword>
<feature type="transmembrane region" description="Helical" evidence="8">
    <location>
        <begin position="378"/>
        <end position="407"/>
    </location>
</feature>
<feature type="transmembrane region" description="Helical" evidence="8">
    <location>
        <begin position="324"/>
        <end position="342"/>
    </location>
</feature>
<dbReference type="PANTHER" id="PTHR42770">
    <property type="entry name" value="AMINO ACID TRANSPORTER-RELATED"/>
    <property type="match status" value="1"/>
</dbReference>
<proteinExistence type="inferred from homology"/>
<evidence type="ECO:0000256" key="1">
    <source>
        <dbReference type="ARBA" id="ARBA00002249"/>
    </source>
</evidence>
<gene>
    <name evidence="9" type="primary">yjeH</name>
    <name evidence="9" type="ORF">NCTC1542_06178</name>
</gene>
<evidence type="ECO:0000256" key="5">
    <source>
        <dbReference type="ARBA" id="ARBA00022692"/>
    </source>
</evidence>
<feature type="transmembrane region" description="Helical" evidence="8">
    <location>
        <begin position="20"/>
        <end position="41"/>
    </location>
</feature>
<comment type="similarity">
    <text evidence="3">Belongs to the amino acid-polyamine-organocation (APC) superfamily.</text>
</comment>
<reference evidence="9 10" key="1">
    <citation type="submission" date="2018-06" db="EMBL/GenBank/DDBJ databases">
        <authorList>
            <consortium name="Pathogen Informatics"/>
            <person name="Doyle S."/>
        </authorList>
    </citation>
    <scope>NUCLEOTIDE SEQUENCE [LARGE SCALE GENOMIC DNA]</scope>
    <source>
        <strain evidence="9 10">NCTC1542</strain>
    </source>
</reference>
<dbReference type="Pfam" id="PF13520">
    <property type="entry name" value="AA_permease_2"/>
    <property type="match status" value="1"/>
</dbReference>
<dbReference type="PIRSF" id="PIRSF006060">
    <property type="entry name" value="AA_transporter"/>
    <property type="match status" value="1"/>
</dbReference>